<accession>A0A0H5C7E9</accession>
<feature type="domain" description="Asparaginase/glutaminase C-terminal" evidence="3">
    <location>
        <begin position="131"/>
        <end position="246"/>
    </location>
</feature>
<proteinExistence type="predicted"/>
<dbReference type="AlphaFoldDB" id="A0A0H5C7E9"/>
<evidence type="ECO:0000259" key="2">
    <source>
        <dbReference type="Pfam" id="PF00710"/>
    </source>
</evidence>
<dbReference type="GO" id="GO:0009066">
    <property type="term" value="P:aspartate family amino acid metabolic process"/>
    <property type="evidence" value="ECO:0007669"/>
    <property type="project" value="UniProtKB-ARBA"/>
</dbReference>
<dbReference type="Gene3D" id="3.40.50.40">
    <property type="match status" value="1"/>
</dbReference>
<dbReference type="PIRSF" id="PIRSF001220">
    <property type="entry name" value="L-ASNase_gatD"/>
    <property type="match status" value="1"/>
</dbReference>
<dbReference type="PROSITE" id="PS51732">
    <property type="entry name" value="ASN_GLN_ASE_3"/>
    <property type="match status" value="1"/>
</dbReference>
<dbReference type="PANTHER" id="PTHR11707">
    <property type="entry name" value="L-ASPARAGINASE"/>
    <property type="match status" value="1"/>
</dbReference>
<dbReference type="PANTHER" id="PTHR11707:SF28">
    <property type="entry name" value="60 KDA LYSOPHOSPHOLIPASE"/>
    <property type="match status" value="1"/>
</dbReference>
<protein>
    <recommendedName>
        <fullName evidence="1">asparaginase</fullName>
        <ecNumber evidence="1">3.5.1.1</ecNumber>
    </recommendedName>
</protein>
<dbReference type="SMART" id="SM00870">
    <property type="entry name" value="Asparaginase"/>
    <property type="match status" value="1"/>
</dbReference>
<dbReference type="InterPro" id="IPR040919">
    <property type="entry name" value="Asparaginase_C"/>
</dbReference>
<dbReference type="GO" id="GO:0004067">
    <property type="term" value="F:asparaginase activity"/>
    <property type="evidence" value="ECO:0007669"/>
    <property type="project" value="UniProtKB-UniRule"/>
</dbReference>
<organism evidence="4 5">
    <name type="scientific">Cyberlindnera jadinii (strain ATCC 18201 / CBS 1600 / BCRC 20928 / JCM 3617 / NBRC 0987 / NRRL Y-1542)</name>
    <name type="common">Torula yeast</name>
    <name type="synonym">Candida utilis</name>
    <dbReference type="NCBI Taxonomy" id="983966"/>
    <lineage>
        <taxon>Eukaryota</taxon>
        <taxon>Fungi</taxon>
        <taxon>Dikarya</taxon>
        <taxon>Ascomycota</taxon>
        <taxon>Saccharomycotina</taxon>
        <taxon>Saccharomycetes</taxon>
        <taxon>Phaffomycetales</taxon>
        <taxon>Phaffomycetaceae</taxon>
        <taxon>Cyberlindnera</taxon>
    </lineage>
</organism>
<dbReference type="Gene3D" id="3.40.50.1170">
    <property type="entry name" value="L-asparaginase, N-terminal domain"/>
    <property type="match status" value="1"/>
</dbReference>
<sequence length="256" mass="28047">MTISHPDIVIVMTGSMRPSSSISADGSFNLYQAVTVAANPESHGRGVLVVLNDSIGSGFYITKSNANTLDTFKSVGQGYLGQFVYNNVNFYYPRSRPSTLFIDIDSDKLTQNLQFSADPISAKRRYELPEVSILYNCQGFNPRLIELVVEQMDVKALVLATSGAGSLSDETNEVLKYVWHKYHIPVVYSKRSQEGCVSAANLPKIDQGKPFEGAIAGGYLNPQKCKLLLQLTLHKGYSIKEIKDAFSSQGIYGGGQ</sequence>
<dbReference type="InterPro" id="IPR006034">
    <property type="entry name" value="Asparaginase/glutaminase-like"/>
</dbReference>
<dbReference type="InterPro" id="IPR037152">
    <property type="entry name" value="L-asparaginase_N_sf"/>
</dbReference>
<reference evidence="5" key="1">
    <citation type="journal article" date="2015" name="J. Biotechnol.">
        <title>The structure of the Cyberlindnera jadinii genome and its relation to Candida utilis analyzed by the occurrence of single nucleotide polymorphisms.</title>
        <authorList>
            <person name="Rupp O."/>
            <person name="Brinkrolf K."/>
            <person name="Buerth C."/>
            <person name="Kunigo M."/>
            <person name="Schneider J."/>
            <person name="Jaenicke S."/>
            <person name="Goesmann A."/>
            <person name="Puehler A."/>
            <person name="Jaeger K.-E."/>
            <person name="Ernst J.F."/>
        </authorList>
    </citation>
    <scope>NUCLEOTIDE SEQUENCE [LARGE SCALE GENOMIC DNA]</scope>
    <source>
        <strain evidence="5">ATCC 18201 / CBS 1600 / BCRC 20928 / JCM 3617 / NBRC 0987 / NRRL Y-1542</strain>
    </source>
</reference>
<evidence type="ECO:0000256" key="1">
    <source>
        <dbReference type="ARBA" id="ARBA00012920"/>
    </source>
</evidence>
<dbReference type="PIRSF" id="PIRSF500176">
    <property type="entry name" value="L_ASNase"/>
    <property type="match status" value="1"/>
</dbReference>
<feature type="domain" description="L-asparaginase N-terminal" evidence="2">
    <location>
        <begin position="7"/>
        <end position="94"/>
    </location>
</feature>
<evidence type="ECO:0000313" key="4">
    <source>
        <dbReference type="EMBL" id="CEP24033.1"/>
    </source>
</evidence>
<dbReference type="InterPro" id="IPR036152">
    <property type="entry name" value="Asp/glu_Ase-like_sf"/>
</dbReference>
<dbReference type="EMBL" id="CDQK01000005">
    <property type="protein sequence ID" value="CEP24033.1"/>
    <property type="molecule type" value="Genomic_DNA"/>
</dbReference>
<gene>
    <name evidence="4" type="primary">ASP1</name>
    <name evidence="4" type="ORF">BN1211_4741</name>
</gene>
<dbReference type="EC" id="3.5.1.1" evidence="1"/>
<dbReference type="InterPro" id="IPR027474">
    <property type="entry name" value="L-asparaginase_N"/>
</dbReference>
<evidence type="ECO:0000259" key="3">
    <source>
        <dbReference type="Pfam" id="PF17763"/>
    </source>
</evidence>
<dbReference type="Proteomes" id="UP000038830">
    <property type="component" value="Unassembled WGS sequence"/>
</dbReference>
<name>A0A0H5C7E9_CYBJN</name>
<dbReference type="Pfam" id="PF00710">
    <property type="entry name" value="Asparaginase"/>
    <property type="match status" value="1"/>
</dbReference>
<dbReference type="InterPro" id="IPR027473">
    <property type="entry name" value="L-asparaginase_C"/>
</dbReference>
<dbReference type="SUPFAM" id="SSF53774">
    <property type="entry name" value="Glutaminase/Asparaginase"/>
    <property type="match status" value="1"/>
</dbReference>
<dbReference type="Pfam" id="PF17763">
    <property type="entry name" value="Asparaginase_C"/>
    <property type="match status" value="1"/>
</dbReference>
<evidence type="ECO:0000313" key="5">
    <source>
        <dbReference type="Proteomes" id="UP000038830"/>
    </source>
</evidence>